<protein>
    <recommendedName>
        <fullName evidence="3">Tyr recombinase domain-containing protein</fullName>
    </recommendedName>
</protein>
<accession>A0ABU9ZMP8</accession>
<comment type="caution">
    <text evidence="1">The sequence shown here is derived from an EMBL/GenBank/DDBJ whole genome shotgun (WGS) entry which is preliminary data.</text>
</comment>
<dbReference type="RefSeq" id="WP_346012743.1">
    <property type="nucleotide sequence ID" value="NZ_JAQYXP010000001.1"/>
</dbReference>
<proteinExistence type="predicted"/>
<name>A0ABU9ZMP8_9HYPH</name>
<keyword evidence="2" id="KW-1185">Reference proteome</keyword>
<dbReference type="EMBL" id="JAQYXP010000001">
    <property type="protein sequence ID" value="MEN3232543.1"/>
    <property type="molecule type" value="Genomic_DNA"/>
</dbReference>
<evidence type="ECO:0000313" key="1">
    <source>
        <dbReference type="EMBL" id="MEN3232543.1"/>
    </source>
</evidence>
<organism evidence="1 2">
    <name type="scientific">Methylobacterium ajmalii</name>
    <dbReference type="NCBI Taxonomy" id="2738439"/>
    <lineage>
        <taxon>Bacteria</taxon>
        <taxon>Pseudomonadati</taxon>
        <taxon>Pseudomonadota</taxon>
        <taxon>Alphaproteobacteria</taxon>
        <taxon>Hyphomicrobiales</taxon>
        <taxon>Methylobacteriaceae</taxon>
        <taxon>Methylobacterium</taxon>
    </lineage>
</organism>
<evidence type="ECO:0008006" key="3">
    <source>
        <dbReference type="Google" id="ProtNLM"/>
    </source>
</evidence>
<sequence length="182" mass="20339">MTRQKENYEAKKLDLLEFSHLLYETGKRLELAIEKALRLMGYNVETLRIGDLEIDHVIVGPSGIRMIGESEGKDNSAIDVTKFRQLESNIGEDLEREEITEPAKGVLFGNGFRLTPPLERGQQFTDKSLKNAKRLGSALVCTADLYSIAVHILDNPSDFEFKAACRNAIEETVGGIVKFPDP</sequence>
<dbReference type="Proteomes" id="UP001407347">
    <property type="component" value="Unassembled WGS sequence"/>
</dbReference>
<evidence type="ECO:0000313" key="2">
    <source>
        <dbReference type="Proteomes" id="UP001407347"/>
    </source>
</evidence>
<gene>
    <name evidence="1" type="ORF">PUR29_02790</name>
</gene>
<reference evidence="1 2" key="1">
    <citation type="journal article" date="2023" name="PLoS ONE">
        <title>Complete genome assembly of Hawai'i environmental nontuberculous mycobacteria reveals unexpected co-isolation with methylobacteria.</title>
        <authorList>
            <person name="Hendrix J."/>
            <person name="Epperson L.E."/>
            <person name="Tong E.I."/>
            <person name="Chan Y.L."/>
            <person name="Hasan N.A."/>
            <person name="Dawrs S.N."/>
            <person name="Norton G.J."/>
            <person name="Virdi R."/>
            <person name="Crooks J.L."/>
            <person name="Chan E.D."/>
            <person name="Honda J.R."/>
            <person name="Strong M."/>
        </authorList>
    </citation>
    <scope>NUCLEOTIDE SEQUENCE [LARGE SCALE GENOMIC DNA]</scope>
    <source>
        <strain evidence="1 2">NJH_HI04-1</strain>
    </source>
</reference>